<accession>A0A378VGD9</accession>
<protein>
    <submittedName>
        <fullName evidence="1">Uncharacterized protein conserved in bacteria</fullName>
    </submittedName>
</protein>
<dbReference type="PIRSF" id="PIRSF015278">
    <property type="entry name" value="UCP015278"/>
    <property type="match status" value="1"/>
</dbReference>
<organism evidence="1 2">
    <name type="scientific">Neisseria lactamica</name>
    <dbReference type="NCBI Taxonomy" id="486"/>
    <lineage>
        <taxon>Bacteria</taxon>
        <taxon>Pseudomonadati</taxon>
        <taxon>Pseudomonadota</taxon>
        <taxon>Betaproteobacteria</taxon>
        <taxon>Neisseriales</taxon>
        <taxon>Neisseriaceae</taxon>
        <taxon>Neisseria</taxon>
    </lineage>
</organism>
<evidence type="ECO:0000313" key="2">
    <source>
        <dbReference type="Proteomes" id="UP000254193"/>
    </source>
</evidence>
<dbReference type="EMBL" id="UGRO01000002">
    <property type="protein sequence ID" value="SUA17908.1"/>
    <property type="molecule type" value="Genomic_DNA"/>
</dbReference>
<proteinExistence type="predicted"/>
<dbReference type="RefSeq" id="WP_003709253.1">
    <property type="nucleotide sequence ID" value="NZ_LR590477.1"/>
</dbReference>
<dbReference type="Proteomes" id="UP000254193">
    <property type="component" value="Unassembled WGS sequence"/>
</dbReference>
<name>A0A378VGD9_NEILA</name>
<sequence length="157" mass="18639">MNLDLTAQKVRLSWKDILWGYENKYLGWTDVAAYARKMTLSDCDERVFKLSLTNKSNIFELKPVLEDLASEMRDYSPKNWLYILLNDVFHRKEEFDDPLGEVEKIYADFDYPEEIESFVRYMPPKDGYIPSAHSNEENIARLYVHWERYLHNGGGQD</sequence>
<dbReference type="InterPro" id="IPR016630">
    <property type="entry name" value="UCP015278"/>
</dbReference>
<evidence type="ECO:0000313" key="1">
    <source>
        <dbReference type="EMBL" id="SUA17908.1"/>
    </source>
</evidence>
<gene>
    <name evidence="1" type="ORF">NCTC10616_01614</name>
</gene>
<keyword evidence="2" id="KW-1185">Reference proteome</keyword>
<dbReference type="AlphaFoldDB" id="A0A378VGD9"/>
<reference evidence="1 2" key="1">
    <citation type="submission" date="2018-06" db="EMBL/GenBank/DDBJ databases">
        <authorList>
            <consortium name="Pathogen Informatics"/>
            <person name="Doyle S."/>
        </authorList>
    </citation>
    <scope>NUCLEOTIDE SEQUENCE [LARGE SCALE GENOMIC DNA]</scope>
    <source>
        <strain evidence="1 2">NCTC10616</strain>
    </source>
</reference>
<dbReference type="Pfam" id="PF10004">
    <property type="entry name" value="DUF2247"/>
    <property type="match status" value="1"/>
</dbReference>